<dbReference type="EMBL" id="JBBPBK010000015">
    <property type="protein sequence ID" value="KAK9269359.1"/>
    <property type="molecule type" value="Genomic_DNA"/>
</dbReference>
<dbReference type="Gene3D" id="1.20.1280.50">
    <property type="match status" value="1"/>
</dbReference>
<dbReference type="SMART" id="SM00256">
    <property type="entry name" value="FBOX"/>
    <property type="match status" value="1"/>
</dbReference>
<proteinExistence type="predicted"/>
<dbReference type="Proteomes" id="UP001415857">
    <property type="component" value="Unassembled WGS sequence"/>
</dbReference>
<evidence type="ECO:0000313" key="2">
    <source>
        <dbReference type="EMBL" id="KAK9269359.1"/>
    </source>
</evidence>
<dbReference type="PANTHER" id="PTHR31672">
    <property type="entry name" value="BNACNNG10540D PROTEIN"/>
    <property type="match status" value="1"/>
</dbReference>
<sequence length="396" mass="45271">MESQRNLSTAVGFCVLPSELIHNILLHLALPEIVRLKSVSKSIAAIISDHDFIRQCNLRSRFSNWIFVCKKRWRRDSILQGFADGSDRWFKIPVADHLISASCPREDLYFLAASGNFFLFASNTSQEVISVNFMTKTVKKIPPTPLVPRGMSSWRRSGMKLVSGSTSSDRFRFMFVELHENHPVLYEYDSQTDNWRSMEAQENTENLPSVHKRGEHLIFLHAMNGHNESTIIAVGSNSGDDAPPPVVSRPRFDGEGNEEHQLVSWDSMFDRFRVYGDGNMMIVRSMGDQNPRVWTLSGIEVWGMSLNGRCWEYMTRVPSELIEQIKKPYGVMKGCLEEREGIIRVVLMSNYEGLWDIIWLCYEKRKCQWSWVPVPDCNMKGQNMAGIAFSSGLALS</sequence>
<organism evidence="2 3">
    <name type="scientific">Liquidambar formosana</name>
    <name type="common">Formosan gum</name>
    <dbReference type="NCBI Taxonomy" id="63359"/>
    <lineage>
        <taxon>Eukaryota</taxon>
        <taxon>Viridiplantae</taxon>
        <taxon>Streptophyta</taxon>
        <taxon>Embryophyta</taxon>
        <taxon>Tracheophyta</taxon>
        <taxon>Spermatophyta</taxon>
        <taxon>Magnoliopsida</taxon>
        <taxon>eudicotyledons</taxon>
        <taxon>Gunneridae</taxon>
        <taxon>Pentapetalae</taxon>
        <taxon>Saxifragales</taxon>
        <taxon>Altingiaceae</taxon>
        <taxon>Liquidambar</taxon>
    </lineage>
</organism>
<dbReference type="SUPFAM" id="SSF69304">
    <property type="entry name" value="Tricorn protease N-terminal domain"/>
    <property type="match status" value="1"/>
</dbReference>
<evidence type="ECO:0000313" key="3">
    <source>
        <dbReference type="Proteomes" id="UP001415857"/>
    </source>
</evidence>
<accession>A0AAP0NE43</accession>
<name>A0AAP0NE43_LIQFO</name>
<dbReference type="InterPro" id="IPR036047">
    <property type="entry name" value="F-box-like_dom_sf"/>
</dbReference>
<protein>
    <recommendedName>
        <fullName evidence="1">F-box domain-containing protein</fullName>
    </recommendedName>
</protein>
<gene>
    <name evidence="2" type="ORF">L1049_001130</name>
</gene>
<dbReference type="PROSITE" id="PS50181">
    <property type="entry name" value="FBOX"/>
    <property type="match status" value="1"/>
</dbReference>
<dbReference type="InterPro" id="IPR050796">
    <property type="entry name" value="SCF_F-box_component"/>
</dbReference>
<feature type="domain" description="F-box" evidence="1">
    <location>
        <begin position="10"/>
        <end position="56"/>
    </location>
</feature>
<dbReference type="InterPro" id="IPR001810">
    <property type="entry name" value="F-box_dom"/>
</dbReference>
<keyword evidence="3" id="KW-1185">Reference proteome</keyword>
<dbReference type="SUPFAM" id="SSF81383">
    <property type="entry name" value="F-box domain"/>
    <property type="match status" value="1"/>
</dbReference>
<reference evidence="2 3" key="1">
    <citation type="journal article" date="2024" name="Plant J.">
        <title>Genome sequences and population genomics reveal climatic adaptation and genomic divergence between two closely related sweetgum species.</title>
        <authorList>
            <person name="Xu W.Q."/>
            <person name="Ren C.Q."/>
            <person name="Zhang X.Y."/>
            <person name="Comes H.P."/>
            <person name="Liu X.H."/>
            <person name="Li Y.G."/>
            <person name="Kettle C.J."/>
            <person name="Jalonen R."/>
            <person name="Gaisberger H."/>
            <person name="Ma Y.Z."/>
            <person name="Qiu Y.X."/>
        </authorList>
    </citation>
    <scope>NUCLEOTIDE SEQUENCE [LARGE SCALE GENOMIC DNA]</scope>
    <source>
        <strain evidence="2">Hangzhou</strain>
    </source>
</reference>
<dbReference type="Pfam" id="PF00646">
    <property type="entry name" value="F-box"/>
    <property type="match status" value="1"/>
</dbReference>
<dbReference type="AlphaFoldDB" id="A0AAP0NE43"/>
<comment type="caution">
    <text evidence="2">The sequence shown here is derived from an EMBL/GenBank/DDBJ whole genome shotgun (WGS) entry which is preliminary data.</text>
</comment>
<evidence type="ECO:0000259" key="1">
    <source>
        <dbReference type="PROSITE" id="PS50181"/>
    </source>
</evidence>